<evidence type="ECO:0000313" key="4">
    <source>
        <dbReference type="EMBL" id="MBC1511284.1"/>
    </source>
</evidence>
<name>A0ABR6T061_9LIST</name>
<proteinExistence type="predicted"/>
<dbReference type="Pfam" id="PF06458">
    <property type="entry name" value="MucBP"/>
    <property type="match status" value="3"/>
</dbReference>
<dbReference type="PANTHER" id="PTHR48051:SF1">
    <property type="entry name" value="RAS SUPPRESSOR PROTEIN 1"/>
    <property type="match status" value="1"/>
</dbReference>
<keyword evidence="5" id="KW-1185">Reference proteome</keyword>
<reference evidence="4 5" key="1">
    <citation type="submission" date="2020-03" db="EMBL/GenBank/DDBJ databases">
        <title>Soil Listeria distribution.</title>
        <authorList>
            <person name="Liao J."/>
            <person name="Wiedmann M."/>
        </authorList>
    </citation>
    <scope>NUCLEOTIDE SEQUENCE [LARGE SCALE GENOMIC DNA]</scope>
    <source>
        <strain evidence="4 5">FSL L7-1515</strain>
    </source>
</reference>
<organism evidence="4 5">
    <name type="scientific">Listeria immobilis</name>
    <dbReference type="NCBI Taxonomy" id="2713502"/>
    <lineage>
        <taxon>Bacteria</taxon>
        <taxon>Bacillati</taxon>
        <taxon>Bacillota</taxon>
        <taxon>Bacilli</taxon>
        <taxon>Bacillales</taxon>
        <taxon>Listeriaceae</taxon>
        <taxon>Listeria</taxon>
    </lineage>
</organism>
<feature type="domain" description="MucBP" evidence="3">
    <location>
        <begin position="447"/>
        <end position="509"/>
    </location>
</feature>
<sequence>MATVISFHTTKVQAASWLEHELDGNEPYIQATERTLSKNRDDITLADLEAITSLSIYQSSDIPDKISDYKNLKFLVSQRLASTEIPNSIGQLKKLETLRLEYNNLQKFPRVVFQLPSLRILNLTHGNITEIPTEITGLSSHLRQLDIKENKLVTIPTSIFTTDWKAGFEHKLILGTARNQITSDIPAGYLYGIDYGGNMLEFYNLSPIKQDQLIYTGNSIVVPLNTNFNQLKPDKTQLGLQSGKALFANHTFIYHDDGTSNNVLTNGVATHRGNGYITIKSSNSTNSNPFAKVRVPITVTDPIAGQDVTVRYVDGAGNELAPTDILSGNVGDTYTSTAKDIEGWKLKTAPSNATGTFSDTAQTVTYVYEKEVVAGQDVTVRYVDGAGNELAPTDILSGNVGDTYTSTAKDIEGWLLETTPENATGTFSDTAQTVTYVYEKEVVAGQDVTVRYADGAGNELAPTDTLSGNVGDTYTSTAKDIEGWLLETAPENAIGTFSDTAQTVTYVYEKEVVA</sequence>
<protein>
    <submittedName>
        <fullName evidence="4">Cell surface protein</fullName>
    </submittedName>
</protein>
<dbReference type="SMART" id="SM00369">
    <property type="entry name" value="LRR_TYP"/>
    <property type="match status" value="3"/>
</dbReference>
<keyword evidence="2" id="KW-0677">Repeat</keyword>
<dbReference type="EMBL" id="JAASUB010000037">
    <property type="protein sequence ID" value="MBC1511284.1"/>
    <property type="molecule type" value="Genomic_DNA"/>
</dbReference>
<dbReference type="InterPro" id="IPR032675">
    <property type="entry name" value="LRR_dom_sf"/>
</dbReference>
<evidence type="ECO:0000313" key="5">
    <source>
        <dbReference type="Proteomes" id="UP000587800"/>
    </source>
</evidence>
<dbReference type="InterPro" id="IPR050216">
    <property type="entry name" value="LRR_domain-containing"/>
</dbReference>
<dbReference type="Proteomes" id="UP000587800">
    <property type="component" value="Unassembled WGS sequence"/>
</dbReference>
<dbReference type="Gene3D" id="3.10.20.320">
    <property type="entry name" value="Putative peptidoglycan bound protein (lpxtg motif)"/>
    <property type="match status" value="3"/>
</dbReference>
<feature type="domain" description="MucBP" evidence="3">
    <location>
        <begin position="307"/>
        <end position="369"/>
    </location>
</feature>
<accession>A0ABR6T061</accession>
<evidence type="ECO:0000256" key="2">
    <source>
        <dbReference type="ARBA" id="ARBA00022737"/>
    </source>
</evidence>
<feature type="domain" description="MucBP" evidence="3">
    <location>
        <begin position="377"/>
        <end position="439"/>
    </location>
</feature>
<evidence type="ECO:0000259" key="3">
    <source>
        <dbReference type="Pfam" id="PF06458"/>
    </source>
</evidence>
<keyword evidence="1" id="KW-0433">Leucine-rich repeat</keyword>
<dbReference type="InterPro" id="IPR009459">
    <property type="entry name" value="MucBP_dom"/>
</dbReference>
<dbReference type="RefSeq" id="WP_185395787.1">
    <property type="nucleotide sequence ID" value="NZ_JAASUB010000037.1"/>
</dbReference>
<dbReference type="PANTHER" id="PTHR48051">
    <property type="match status" value="1"/>
</dbReference>
<dbReference type="InterPro" id="IPR003591">
    <property type="entry name" value="Leu-rich_rpt_typical-subtyp"/>
</dbReference>
<dbReference type="Gene3D" id="3.80.10.10">
    <property type="entry name" value="Ribonuclease Inhibitor"/>
    <property type="match status" value="1"/>
</dbReference>
<dbReference type="SUPFAM" id="SSF52058">
    <property type="entry name" value="L domain-like"/>
    <property type="match status" value="1"/>
</dbReference>
<comment type="caution">
    <text evidence="4">The sequence shown here is derived from an EMBL/GenBank/DDBJ whole genome shotgun (WGS) entry which is preliminary data.</text>
</comment>
<evidence type="ECO:0000256" key="1">
    <source>
        <dbReference type="ARBA" id="ARBA00022614"/>
    </source>
</evidence>
<gene>
    <name evidence="4" type="ORF">HCJ59_15510</name>
</gene>
<feature type="non-terminal residue" evidence="4">
    <location>
        <position position="514"/>
    </location>
</feature>